<reference evidence="2 4" key="1">
    <citation type="submission" date="2016-11" db="EMBL/GenBank/DDBJ databases">
        <authorList>
            <person name="Jaros S."/>
            <person name="Januszkiewicz K."/>
            <person name="Wedrychowicz H."/>
        </authorList>
    </citation>
    <scope>NUCLEOTIDE SEQUENCE [LARGE SCALE GENOMIC DNA]</scope>
    <source>
        <strain evidence="2">NVI 5450</strain>
    </source>
</reference>
<name>A0A090IJI9_9GAMM</name>
<reference evidence="1 3" key="2">
    <citation type="submission" date="2016-11" db="EMBL/GenBank/DDBJ databases">
        <authorList>
            <person name="Klemetsen T."/>
        </authorList>
    </citation>
    <scope>NUCLEOTIDE SEQUENCE [LARGE SCALE GENOMIC DNA]</scope>
    <source>
        <strain evidence="1">MT 2528</strain>
    </source>
</reference>
<keyword evidence="3" id="KW-1185">Reference proteome</keyword>
<dbReference type="KEGG" id="mvs:MVIS_3496"/>
<gene>
    <name evidence="1" type="ORF">MT2528_1615</name>
    <name evidence="2" type="ORF">NVI5450_1840</name>
</gene>
<sequence length="164" mass="19220">MNYIELESYSRKWIFNHSSLPVNAEDLANIKPFSKARAGQLWSQLISSQCNFTDQFSKGDWPHDQNTWLQEADWQQAWDNDDSNELPEEVLAHLTWDDNSKVYICYERFNMIETNWGTFKRNWKNFLFYDDGALLISAKRKEALSFKESGTVLIGTRAPVQQAK</sequence>
<evidence type="ECO:0000313" key="1">
    <source>
        <dbReference type="EMBL" id="SGY88938.1"/>
    </source>
</evidence>
<dbReference type="AlphaFoldDB" id="A0A090IJI9"/>
<protein>
    <recommendedName>
        <fullName evidence="5">DUF2947 domain-containing protein</fullName>
    </recommendedName>
</protein>
<dbReference type="Pfam" id="PF11163">
    <property type="entry name" value="DUF2947"/>
    <property type="match status" value="1"/>
</dbReference>
<dbReference type="OrthoDB" id="6687905at2"/>
<dbReference type="RefSeq" id="WP_045111507.1">
    <property type="nucleotide sequence ID" value="NZ_CAWQZC010000113.1"/>
</dbReference>
<dbReference type="InterPro" id="IPR021334">
    <property type="entry name" value="DUF2947"/>
</dbReference>
<dbReference type="Proteomes" id="UP000182660">
    <property type="component" value="Unassembled WGS sequence"/>
</dbReference>
<evidence type="ECO:0000313" key="3">
    <source>
        <dbReference type="Proteomes" id="UP000182660"/>
    </source>
</evidence>
<dbReference type="PATRIC" id="fig|80854.5.peg.3697"/>
<dbReference type="EMBL" id="FPLJ01000040">
    <property type="protein sequence ID" value="SGY88938.1"/>
    <property type="molecule type" value="Genomic_DNA"/>
</dbReference>
<dbReference type="GeneID" id="61295526"/>
<organism evidence="2 4">
    <name type="scientific">Moritella viscosa</name>
    <dbReference type="NCBI Taxonomy" id="80854"/>
    <lineage>
        <taxon>Bacteria</taxon>
        <taxon>Pseudomonadati</taxon>
        <taxon>Pseudomonadota</taxon>
        <taxon>Gammaproteobacteria</taxon>
        <taxon>Alteromonadales</taxon>
        <taxon>Moritellaceae</taxon>
        <taxon>Moritella</taxon>
    </lineage>
</organism>
<evidence type="ECO:0000313" key="2">
    <source>
        <dbReference type="EMBL" id="SGY96490.1"/>
    </source>
</evidence>
<dbReference type="HOGENOM" id="CLU_1658980_0_0_6"/>
<proteinExistence type="predicted"/>
<dbReference type="Proteomes" id="UP000183794">
    <property type="component" value="Unassembled WGS sequence"/>
</dbReference>
<accession>A0A090IJI9</accession>
<evidence type="ECO:0000313" key="4">
    <source>
        <dbReference type="Proteomes" id="UP000183794"/>
    </source>
</evidence>
<dbReference type="EMBL" id="FPLD01000052">
    <property type="protein sequence ID" value="SGY96490.1"/>
    <property type="molecule type" value="Genomic_DNA"/>
</dbReference>
<dbReference type="STRING" id="80854.MVIS_3496"/>
<evidence type="ECO:0008006" key="5">
    <source>
        <dbReference type="Google" id="ProtNLM"/>
    </source>
</evidence>